<accession>A0A4C1ZHW1</accession>
<gene>
    <name evidence="1" type="ORF">EVAR_62297_1</name>
</gene>
<dbReference type="EMBL" id="BGZK01001776">
    <property type="protein sequence ID" value="GBP86135.1"/>
    <property type="molecule type" value="Genomic_DNA"/>
</dbReference>
<name>A0A4C1ZHW1_EUMVA</name>
<dbReference type="AlphaFoldDB" id="A0A4C1ZHW1"/>
<organism evidence="1 2">
    <name type="scientific">Eumeta variegata</name>
    <name type="common">Bagworm moth</name>
    <name type="synonym">Eumeta japonica</name>
    <dbReference type="NCBI Taxonomy" id="151549"/>
    <lineage>
        <taxon>Eukaryota</taxon>
        <taxon>Metazoa</taxon>
        <taxon>Ecdysozoa</taxon>
        <taxon>Arthropoda</taxon>
        <taxon>Hexapoda</taxon>
        <taxon>Insecta</taxon>
        <taxon>Pterygota</taxon>
        <taxon>Neoptera</taxon>
        <taxon>Endopterygota</taxon>
        <taxon>Lepidoptera</taxon>
        <taxon>Glossata</taxon>
        <taxon>Ditrysia</taxon>
        <taxon>Tineoidea</taxon>
        <taxon>Psychidae</taxon>
        <taxon>Oiketicinae</taxon>
        <taxon>Eumeta</taxon>
    </lineage>
</organism>
<reference evidence="1 2" key="1">
    <citation type="journal article" date="2019" name="Commun. Biol.">
        <title>The bagworm genome reveals a unique fibroin gene that provides high tensile strength.</title>
        <authorList>
            <person name="Kono N."/>
            <person name="Nakamura H."/>
            <person name="Ohtoshi R."/>
            <person name="Tomita M."/>
            <person name="Numata K."/>
            <person name="Arakawa K."/>
        </authorList>
    </citation>
    <scope>NUCLEOTIDE SEQUENCE [LARGE SCALE GENOMIC DNA]</scope>
</reference>
<proteinExistence type="predicted"/>
<comment type="caution">
    <text evidence="1">The sequence shown here is derived from an EMBL/GenBank/DDBJ whole genome shotgun (WGS) entry which is preliminary data.</text>
</comment>
<sequence>MHIRRLKLEIRYGSGGQAWNKHCSLLRYLRKRHASNHHIQRADAGKSGFNAPVVKSGLTKPHRRDILTTLEQLWHRHHDAARGLSGQPRTHRAAGQ</sequence>
<dbReference type="Proteomes" id="UP000299102">
    <property type="component" value="Unassembled WGS sequence"/>
</dbReference>
<evidence type="ECO:0000313" key="1">
    <source>
        <dbReference type="EMBL" id="GBP86135.1"/>
    </source>
</evidence>
<protein>
    <submittedName>
        <fullName evidence="1">Uncharacterized protein</fullName>
    </submittedName>
</protein>
<evidence type="ECO:0000313" key="2">
    <source>
        <dbReference type="Proteomes" id="UP000299102"/>
    </source>
</evidence>
<keyword evidence="2" id="KW-1185">Reference proteome</keyword>